<dbReference type="AlphaFoldDB" id="A0A3B0XQT5"/>
<evidence type="ECO:0000313" key="1">
    <source>
        <dbReference type="EMBL" id="VAW67040.1"/>
    </source>
</evidence>
<protein>
    <submittedName>
        <fullName evidence="1">Uncharacterized protein</fullName>
    </submittedName>
</protein>
<name>A0A3B0XQT5_9ZZZZ</name>
<organism evidence="1">
    <name type="scientific">hydrothermal vent metagenome</name>
    <dbReference type="NCBI Taxonomy" id="652676"/>
    <lineage>
        <taxon>unclassified sequences</taxon>
        <taxon>metagenomes</taxon>
        <taxon>ecological metagenomes</taxon>
    </lineage>
</organism>
<reference evidence="1" key="1">
    <citation type="submission" date="2018-06" db="EMBL/GenBank/DDBJ databases">
        <authorList>
            <person name="Zhirakovskaya E."/>
        </authorList>
    </citation>
    <scope>NUCLEOTIDE SEQUENCE</scope>
</reference>
<proteinExistence type="predicted"/>
<gene>
    <name evidence="1" type="ORF">MNBD_GAMMA09-2698</name>
</gene>
<accession>A0A3B0XQT5</accession>
<sequence>MCFPANLIINIKDLLDGEKYEKPFGNLNISAGPDFFESYSNMPCNQFDRAYFEINLYEEIGGLTTDHTVLEINAKYNGAKSNTIVIHT</sequence>
<dbReference type="EMBL" id="UOFI01000090">
    <property type="protein sequence ID" value="VAW67040.1"/>
    <property type="molecule type" value="Genomic_DNA"/>
</dbReference>